<reference evidence="1 2" key="1">
    <citation type="submission" date="2019-05" db="EMBL/GenBank/DDBJ databases">
        <title>The compact genome of Giardia muris reveals important steps in the evolution of intestinal protozoan parasites.</title>
        <authorList>
            <person name="Xu F."/>
            <person name="Jimenez-Gonzalez A."/>
            <person name="Einarsson E."/>
            <person name="Astvaldsson A."/>
            <person name="Peirasmaki D."/>
            <person name="Eckmann L."/>
            <person name="Andersson J.O."/>
            <person name="Svard S.G."/>
            <person name="Jerlstrom-Hultqvist J."/>
        </authorList>
    </citation>
    <scope>NUCLEOTIDE SEQUENCE [LARGE SCALE GENOMIC DNA]</scope>
    <source>
        <strain evidence="1 2">Roberts-Thomson</strain>
    </source>
</reference>
<dbReference type="OrthoDB" id="10249831at2759"/>
<dbReference type="Proteomes" id="UP000315496">
    <property type="component" value="Chromosome 5"/>
</dbReference>
<dbReference type="Gene3D" id="1.20.120.180">
    <property type="entry name" value="Proteasome activator pa28, C-terminal domain"/>
    <property type="match status" value="1"/>
</dbReference>
<dbReference type="VEuPathDB" id="GiardiaDB:GMRT_13143"/>
<dbReference type="EMBL" id="VDLU01000005">
    <property type="protein sequence ID" value="TNJ26663.1"/>
    <property type="molecule type" value="Genomic_DNA"/>
</dbReference>
<name>A0A4Z1SYB5_GIAMU</name>
<gene>
    <name evidence="1" type="ORF">GMRT_13143</name>
</gene>
<accession>A0A4Z1SYB5</accession>
<evidence type="ECO:0000313" key="2">
    <source>
        <dbReference type="Proteomes" id="UP000315496"/>
    </source>
</evidence>
<keyword evidence="2" id="KW-1185">Reference proteome</keyword>
<organism evidence="1 2">
    <name type="scientific">Giardia muris</name>
    <dbReference type="NCBI Taxonomy" id="5742"/>
    <lineage>
        <taxon>Eukaryota</taxon>
        <taxon>Metamonada</taxon>
        <taxon>Diplomonadida</taxon>
        <taxon>Hexamitidae</taxon>
        <taxon>Giardiinae</taxon>
        <taxon>Giardia</taxon>
    </lineage>
</organism>
<dbReference type="GO" id="GO:0008537">
    <property type="term" value="C:proteasome activator complex"/>
    <property type="evidence" value="ECO:0007669"/>
    <property type="project" value="InterPro"/>
</dbReference>
<evidence type="ECO:0008006" key="3">
    <source>
        <dbReference type="Google" id="ProtNLM"/>
    </source>
</evidence>
<sequence length="224" mass="25526">MDRQAVLATQVQRRLAATQRELEELAFVEIPEWIARLQTLSDGCPYLGDEYLREYVRRSGELLREALPSPENPEGETQPLQKKLAFCPPELFELQNQLHGELNALRQKVSKVSFALVYMQTRDEYKLDSDALIEQAATHCGNLYTEITTLMSRASPYHITRAAFVAKFQKSGLFDLAKSIIEIDNALLLQYAADVRSIQSHLAMASYALVRLFKDQRASFSARR</sequence>
<dbReference type="SUPFAM" id="SSF47216">
    <property type="entry name" value="Proteasome activator"/>
    <property type="match status" value="1"/>
</dbReference>
<dbReference type="AlphaFoldDB" id="A0A4Z1SYB5"/>
<dbReference type="InterPro" id="IPR036252">
    <property type="entry name" value="Proteasome_activ_sf"/>
</dbReference>
<dbReference type="InterPro" id="IPR036997">
    <property type="entry name" value="PA28_C_sf"/>
</dbReference>
<proteinExistence type="predicted"/>
<evidence type="ECO:0000313" key="1">
    <source>
        <dbReference type="EMBL" id="TNJ26663.1"/>
    </source>
</evidence>
<protein>
    <recommendedName>
        <fullName evidence="3">Proteasome activator pa28 beta subunit</fullName>
    </recommendedName>
</protein>
<comment type="caution">
    <text evidence="1">The sequence shown here is derived from an EMBL/GenBank/DDBJ whole genome shotgun (WGS) entry which is preliminary data.</text>
</comment>